<dbReference type="Proteomes" id="UP001417504">
    <property type="component" value="Unassembled WGS sequence"/>
</dbReference>
<accession>A0AAP0KKV0</accession>
<keyword evidence="1" id="KW-0472">Membrane</keyword>
<feature type="transmembrane region" description="Helical" evidence="1">
    <location>
        <begin position="30"/>
        <end position="51"/>
    </location>
</feature>
<keyword evidence="3" id="KW-1185">Reference proteome</keyword>
<organism evidence="2 3">
    <name type="scientific">Stephania japonica</name>
    <dbReference type="NCBI Taxonomy" id="461633"/>
    <lineage>
        <taxon>Eukaryota</taxon>
        <taxon>Viridiplantae</taxon>
        <taxon>Streptophyta</taxon>
        <taxon>Embryophyta</taxon>
        <taxon>Tracheophyta</taxon>
        <taxon>Spermatophyta</taxon>
        <taxon>Magnoliopsida</taxon>
        <taxon>Ranunculales</taxon>
        <taxon>Menispermaceae</taxon>
        <taxon>Menispermoideae</taxon>
        <taxon>Cissampelideae</taxon>
        <taxon>Stephania</taxon>
    </lineage>
</organism>
<keyword evidence="1" id="KW-1133">Transmembrane helix</keyword>
<keyword evidence="1" id="KW-0812">Transmembrane</keyword>
<dbReference type="EMBL" id="JBBNAE010000001">
    <property type="protein sequence ID" value="KAK9154452.1"/>
    <property type="molecule type" value="Genomic_DNA"/>
</dbReference>
<evidence type="ECO:0000313" key="3">
    <source>
        <dbReference type="Proteomes" id="UP001417504"/>
    </source>
</evidence>
<proteinExistence type="predicted"/>
<comment type="caution">
    <text evidence="2">The sequence shown here is derived from an EMBL/GenBank/DDBJ whole genome shotgun (WGS) entry which is preliminary data.</text>
</comment>
<evidence type="ECO:0000256" key="1">
    <source>
        <dbReference type="SAM" id="Phobius"/>
    </source>
</evidence>
<dbReference type="AlphaFoldDB" id="A0AAP0KKV0"/>
<reference evidence="2 3" key="1">
    <citation type="submission" date="2024-01" db="EMBL/GenBank/DDBJ databases">
        <title>Genome assemblies of Stephania.</title>
        <authorList>
            <person name="Yang L."/>
        </authorList>
    </citation>
    <scope>NUCLEOTIDE SEQUENCE [LARGE SCALE GENOMIC DNA]</scope>
    <source>
        <strain evidence="2">QJT</strain>
        <tissue evidence="2">Leaf</tissue>
    </source>
</reference>
<evidence type="ECO:0000313" key="2">
    <source>
        <dbReference type="EMBL" id="KAK9154452.1"/>
    </source>
</evidence>
<protein>
    <submittedName>
        <fullName evidence="2">Uncharacterized protein</fullName>
    </submittedName>
</protein>
<gene>
    <name evidence="2" type="ORF">Sjap_001932</name>
</gene>
<name>A0AAP0KKV0_9MAGN</name>
<sequence length="76" mass="8514">MGLKELDGAFLELISTAFLGSFIPPPTINLFTYFSALPLKLLFFGAINNLLTPFPFKLKLRSISFKYSPLTLTLSR</sequence>